<sequence>MMPEAVLREFDVVVIGAGAVGENVADRVVQGGLTAVVVEAELVGGECSYWACMPSKALLRPGTALHGAQTTPGAKEAVTRTLDAAAVLKYRDYMASNWQDDGQVKWLDDTGIELIRGHAWLTAPKSVEVAGLDGNSYQLQARHAVVLATGSAPNIPPIKGMEDVQVWGTREATSAKEVPRRLVVLGGGVAGTELAQAFARLGSSVTLVARSGLLRNFPPEAARLVAAGLRADGVELRLNTATDSISENDDGSFSLQLADGSRVAADRVLLATGRHPALEGLGLESVGFEPDEAGHLRLSTDNSGLVDGAPGEEPWLYAVGDAAGKNLYTHQGKYEARATGDAIAARAKGELTGVARDWSRFAQTANQHAVPGVVFTDPELAAVGRTLETAQKDGYNASSVELPIQVAGSSLHSENYEGWAQLVIDEDRQVLLGATFAGPDVAELLHAATIAVVGEVPLDRLWHAVPSYPTISEVWLRLLEKYGL</sequence>
<evidence type="ECO:0000256" key="2">
    <source>
        <dbReference type="ARBA" id="ARBA00022630"/>
    </source>
</evidence>
<name>A0A024H6X5_9MICC</name>
<protein>
    <submittedName>
        <fullName evidence="9">FAD dependent oxidoreductase family protein</fullName>
    </submittedName>
</protein>
<proteinExistence type="inferred from homology"/>
<comment type="similarity">
    <text evidence="1">Belongs to the class-I pyridine nucleotide-disulfide oxidoreductase family.</text>
</comment>
<gene>
    <name evidence="9" type="primary">dldH5</name>
    <name evidence="9" type="ORF">ARTSIC4J27_3483</name>
</gene>
<evidence type="ECO:0000256" key="6">
    <source>
        <dbReference type="PIRSR" id="PIRSR000350-4"/>
    </source>
</evidence>
<dbReference type="Pfam" id="PF02852">
    <property type="entry name" value="Pyr_redox_dim"/>
    <property type="match status" value="1"/>
</dbReference>
<accession>A0A024H6X5</accession>
<feature type="binding site" evidence="5">
    <location>
        <position position="273"/>
    </location>
    <ligand>
        <name>NAD(+)</name>
        <dbReference type="ChEBI" id="CHEBI:57540"/>
    </ligand>
</feature>
<dbReference type="PIRSF" id="PIRSF000350">
    <property type="entry name" value="Mercury_reductase_MerA"/>
    <property type="match status" value="1"/>
</dbReference>
<dbReference type="GO" id="GO:0006103">
    <property type="term" value="P:2-oxoglutarate metabolic process"/>
    <property type="evidence" value="ECO:0007669"/>
    <property type="project" value="TreeGrafter"/>
</dbReference>
<dbReference type="PRINTS" id="PR00411">
    <property type="entry name" value="PNDRDTASEI"/>
</dbReference>
<dbReference type="RefSeq" id="WP_050056351.1">
    <property type="nucleotide sequence ID" value="NZ_CAQI01000051.1"/>
</dbReference>
<evidence type="ECO:0000259" key="8">
    <source>
        <dbReference type="Pfam" id="PF07992"/>
    </source>
</evidence>
<feature type="domain" description="Pyridine nucleotide-disulphide oxidoreductase dimerisation" evidence="7">
    <location>
        <begin position="370"/>
        <end position="475"/>
    </location>
</feature>
<evidence type="ECO:0000256" key="4">
    <source>
        <dbReference type="ARBA" id="ARBA00023027"/>
    </source>
</evidence>
<evidence type="ECO:0000313" key="9">
    <source>
        <dbReference type="EMBL" id="CCQ47494.1"/>
    </source>
</evidence>
<evidence type="ECO:0000256" key="1">
    <source>
        <dbReference type="ARBA" id="ARBA00007532"/>
    </source>
</evidence>
<feature type="binding site" evidence="5">
    <location>
        <position position="56"/>
    </location>
    <ligand>
        <name>FAD</name>
        <dbReference type="ChEBI" id="CHEBI:57692"/>
    </ligand>
</feature>
<dbReference type="GO" id="GO:0004148">
    <property type="term" value="F:dihydrolipoyl dehydrogenase (NADH) activity"/>
    <property type="evidence" value="ECO:0007669"/>
    <property type="project" value="TreeGrafter"/>
</dbReference>
<dbReference type="PANTHER" id="PTHR22912">
    <property type="entry name" value="DISULFIDE OXIDOREDUCTASE"/>
    <property type="match status" value="1"/>
</dbReference>
<comment type="cofactor">
    <cofactor evidence="5">
        <name>FAD</name>
        <dbReference type="ChEBI" id="CHEBI:57692"/>
    </cofactor>
    <text evidence="5">Binds 1 FAD per subunit.</text>
</comment>
<dbReference type="Gene3D" id="3.30.390.30">
    <property type="match status" value="1"/>
</dbReference>
<keyword evidence="10" id="KW-1185">Reference proteome</keyword>
<dbReference type="STRING" id="861266.ARTSIC4J27_3483"/>
<dbReference type="InterPro" id="IPR001100">
    <property type="entry name" value="Pyr_nuc-diS_OxRdtase"/>
</dbReference>
<feature type="binding site" evidence="5">
    <location>
        <begin position="186"/>
        <end position="193"/>
    </location>
    <ligand>
        <name>NAD(+)</name>
        <dbReference type="ChEBI" id="CHEBI:57540"/>
    </ligand>
</feature>
<dbReference type="OrthoDB" id="9800167at2"/>
<reference evidence="10" key="1">
    <citation type="journal article" date="2014" name="Genome Announc.">
        <title>Genome Sequence of Arthrobacter siccitolerans 4J27, a Xeroprotectant-Producing Desiccation-Tolerant Microorganism.</title>
        <authorList>
            <person name="Manzanera M."/>
            <person name="Santa-Cruz-Calvo L."/>
            <person name="Vilchez J.I."/>
            <person name="Garcia-Fontana C."/>
            <person name="Silva-Castro G.A."/>
            <person name="Calvo C."/>
            <person name="Gonzalez-Lopez J."/>
        </authorList>
    </citation>
    <scope>NUCLEOTIDE SEQUENCE [LARGE SCALE GENOMIC DNA]</scope>
    <source>
        <strain evidence="10">4J27</strain>
    </source>
</reference>
<keyword evidence="5" id="KW-0547">Nucleotide-binding</keyword>
<evidence type="ECO:0000256" key="3">
    <source>
        <dbReference type="ARBA" id="ARBA00022827"/>
    </source>
</evidence>
<dbReference type="AlphaFoldDB" id="A0A024H6X5"/>
<dbReference type="Gene3D" id="3.50.50.60">
    <property type="entry name" value="FAD/NAD(P)-binding domain"/>
    <property type="match status" value="2"/>
</dbReference>
<dbReference type="InterPro" id="IPR016156">
    <property type="entry name" value="FAD/NAD-linked_Rdtase_dimer_sf"/>
</dbReference>
<dbReference type="EMBL" id="CAQI01000051">
    <property type="protein sequence ID" value="CCQ47494.1"/>
    <property type="molecule type" value="Genomic_DNA"/>
</dbReference>
<dbReference type="InterPro" id="IPR023753">
    <property type="entry name" value="FAD/NAD-binding_dom"/>
</dbReference>
<evidence type="ECO:0000259" key="7">
    <source>
        <dbReference type="Pfam" id="PF02852"/>
    </source>
</evidence>
<dbReference type="Proteomes" id="UP000035722">
    <property type="component" value="Unassembled WGS sequence"/>
</dbReference>
<evidence type="ECO:0000256" key="5">
    <source>
        <dbReference type="PIRSR" id="PIRSR000350-3"/>
    </source>
</evidence>
<organism evidence="9 10">
    <name type="scientific">Pseudarthrobacter siccitolerans</name>
    <dbReference type="NCBI Taxonomy" id="861266"/>
    <lineage>
        <taxon>Bacteria</taxon>
        <taxon>Bacillati</taxon>
        <taxon>Actinomycetota</taxon>
        <taxon>Actinomycetes</taxon>
        <taxon>Micrococcales</taxon>
        <taxon>Micrococcaceae</taxon>
        <taxon>Pseudarthrobacter</taxon>
    </lineage>
</organism>
<keyword evidence="3 5" id="KW-0274">FAD</keyword>
<keyword evidence="4 5" id="KW-0520">NAD</keyword>
<dbReference type="GO" id="GO:0050660">
    <property type="term" value="F:flavin adenine dinucleotide binding"/>
    <property type="evidence" value="ECO:0007669"/>
    <property type="project" value="TreeGrafter"/>
</dbReference>
<feature type="binding site" evidence="5">
    <location>
        <begin position="149"/>
        <end position="151"/>
    </location>
    <ligand>
        <name>FAD</name>
        <dbReference type="ChEBI" id="CHEBI:57692"/>
    </ligand>
</feature>
<dbReference type="PANTHER" id="PTHR22912:SF151">
    <property type="entry name" value="DIHYDROLIPOYL DEHYDROGENASE, MITOCHONDRIAL"/>
    <property type="match status" value="1"/>
</dbReference>
<evidence type="ECO:0000313" key="10">
    <source>
        <dbReference type="Proteomes" id="UP000035722"/>
    </source>
</evidence>
<dbReference type="PRINTS" id="PR00368">
    <property type="entry name" value="FADPNR"/>
</dbReference>
<feature type="disulfide bond" description="Redox-active" evidence="6">
    <location>
        <begin position="47"/>
        <end position="52"/>
    </location>
</feature>
<dbReference type="Pfam" id="PF07992">
    <property type="entry name" value="Pyr_redox_2"/>
    <property type="match status" value="1"/>
</dbReference>
<dbReference type="SUPFAM" id="SSF51905">
    <property type="entry name" value="FAD/NAD(P)-binding domain"/>
    <property type="match status" value="1"/>
</dbReference>
<keyword evidence="2" id="KW-0285">Flavoprotein</keyword>
<feature type="domain" description="FAD/NAD(P)-binding" evidence="8">
    <location>
        <begin position="10"/>
        <end position="329"/>
    </location>
</feature>
<comment type="caution">
    <text evidence="9">The sequence shown here is derived from an EMBL/GenBank/DDBJ whole genome shotgun (WGS) entry which is preliminary data.</text>
</comment>
<feature type="binding site" evidence="5">
    <location>
        <position position="321"/>
    </location>
    <ligand>
        <name>FAD</name>
        <dbReference type="ChEBI" id="CHEBI:57692"/>
    </ligand>
</feature>
<dbReference type="InterPro" id="IPR050151">
    <property type="entry name" value="Class-I_Pyr_Nuc-Dis_Oxidored"/>
</dbReference>
<dbReference type="InterPro" id="IPR036188">
    <property type="entry name" value="FAD/NAD-bd_sf"/>
</dbReference>
<dbReference type="InterPro" id="IPR004099">
    <property type="entry name" value="Pyr_nucl-diS_OxRdtase_dimer"/>
</dbReference>
<dbReference type="SUPFAM" id="SSF55424">
    <property type="entry name" value="FAD/NAD-linked reductases, dimerisation (C-terminal) domain"/>
    <property type="match status" value="1"/>
</dbReference>